<gene>
    <name evidence="7" type="ORF">Zmor_012296</name>
</gene>
<feature type="transmembrane region" description="Helical" evidence="6">
    <location>
        <begin position="125"/>
        <end position="147"/>
    </location>
</feature>
<evidence type="ECO:0000256" key="2">
    <source>
        <dbReference type="ARBA" id="ARBA00022475"/>
    </source>
</evidence>
<keyword evidence="4 6" id="KW-1133">Transmembrane helix</keyword>
<feature type="transmembrane region" description="Helical" evidence="6">
    <location>
        <begin position="153"/>
        <end position="183"/>
    </location>
</feature>
<dbReference type="GO" id="GO:0007165">
    <property type="term" value="P:signal transduction"/>
    <property type="evidence" value="ECO:0007669"/>
    <property type="project" value="UniProtKB-KW"/>
</dbReference>
<keyword evidence="5 6" id="KW-0472">Membrane</keyword>
<comment type="caution">
    <text evidence="7">The sequence shown here is derived from an EMBL/GenBank/DDBJ whole genome shotgun (WGS) entry which is preliminary data.</text>
</comment>
<feature type="transmembrane region" description="Helical" evidence="6">
    <location>
        <begin position="223"/>
        <end position="250"/>
    </location>
</feature>
<feature type="transmembrane region" description="Helical" evidence="6">
    <location>
        <begin position="67"/>
        <end position="89"/>
    </location>
</feature>
<accession>A0AA38HF65</accession>
<dbReference type="GO" id="GO:0005886">
    <property type="term" value="C:plasma membrane"/>
    <property type="evidence" value="ECO:0007669"/>
    <property type="project" value="UniProtKB-SubCell"/>
</dbReference>
<comment type="similarity">
    <text evidence="6">Belongs to the insect chemoreceptor superfamily. Gustatory receptor (GR) family.</text>
</comment>
<evidence type="ECO:0000256" key="3">
    <source>
        <dbReference type="ARBA" id="ARBA00022692"/>
    </source>
</evidence>
<keyword evidence="8" id="KW-1185">Reference proteome</keyword>
<feature type="transmembrane region" description="Helical" evidence="6">
    <location>
        <begin position="6"/>
        <end position="22"/>
    </location>
</feature>
<evidence type="ECO:0000256" key="4">
    <source>
        <dbReference type="ARBA" id="ARBA00022989"/>
    </source>
</evidence>
<dbReference type="AlphaFoldDB" id="A0AA38HF65"/>
<keyword evidence="3 6" id="KW-0812">Transmembrane</keyword>
<feature type="transmembrane region" description="Helical" evidence="6">
    <location>
        <begin position="338"/>
        <end position="356"/>
    </location>
</feature>
<evidence type="ECO:0000313" key="7">
    <source>
        <dbReference type="EMBL" id="KAJ3615790.1"/>
    </source>
</evidence>
<evidence type="ECO:0000313" key="8">
    <source>
        <dbReference type="Proteomes" id="UP001168821"/>
    </source>
</evidence>
<reference evidence="7" key="1">
    <citation type="journal article" date="2023" name="G3 (Bethesda)">
        <title>Whole genome assemblies of Zophobas morio and Tenebrio molitor.</title>
        <authorList>
            <person name="Kaur S."/>
            <person name="Stinson S.A."/>
            <person name="diCenzo G.C."/>
        </authorList>
    </citation>
    <scope>NUCLEOTIDE SEQUENCE</scope>
    <source>
        <strain evidence="7">QUZm001</strain>
    </source>
</reference>
<keyword evidence="2 6" id="KW-1003">Cell membrane</keyword>
<dbReference type="Pfam" id="PF08395">
    <property type="entry name" value="7tm_7"/>
    <property type="match status" value="1"/>
</dbReference>
<feature type="transmembrane region" description="Helical" evidence="6">
    <location>
        <begin position="34"/>
        <end position="55"/>
    </location>
</feature>
<evidence type="ECO:0000256" key="1">
    <source>
        <dbReference type="ARBA" id="ARBA00004651"/>
    </source>
</evidence>
<evidence type="ECO:0000256" key="6">
    <source>
        <dbReference type="RuleBase" id="RU363108"/>
    </source>
</evidence>
<dbReference type="Proteomes" id="UP001168821">
    <property type="component" value="Unassembled WGS sequence"/>
</dbReference>
<evidence type="ECO:0000256" key="5">
    <source>
        <dbReference type="ARBA" id="ARBA00023136"/>
    </source>
</evidence>
<keyword evidence="6" id="KW-0807">Transducer</keyword>
<comment type="subcellular location">
    <subcellularLocation>
        <location evidence="1 6">Cell membrane</location>
        <topology evidence="1 6">Multi-pass membrane protein</topology>
    </subcellularLocation>
</comment>
<sequence>MVLLHTGSISTILTLLKIFGLNSSQSPLRTNKYLFLYSTVVAISYTILLILRIHFWDKYESTLQNMVTNLHLICYCSIILSTITTNWLMSKKCNQALTRLEIFDHYLNTLGFSFNHTQTEQVFKLSFCASSGIYLCLAGADCVVGILTESDDLLSMISWLCAYIPITINFHVAVTIIFTLFLLNQRYRLLKIYLGKVLGYHSSLNVKQFTNFYLELNEISYTIVYTFSLQITTMFLLIFTTVTLNTYLLLTVDLSSGELFKCSNFLLIHCVEMVAVTLAHFSTKARAEEIVADSVKVITGGSNFRTTFEEDIECYFLIRENRFSAKIFGLFSVGPESGLAMVAAMVSYMTMLIQFLDNSDDAAWRKINKMLKNLLPRT</sequence>
<name>A0AA38HF65_9CUCU</name>
<comment type="function">
    <text evidence="6">Gustatory receptor which mediates acceptance or avoidance behavior, depending on its substrates.</text>
</comment>
<dbReference type="InterPro" id="IPR013604">
    <property type="entry name" value="7TM_chemorcpt"/>
</dbReference>
<proteinExistence type="inferred from homology"/>
<keyword evidence="6" id="KW-0675">Receptor</keyword>
<dbReference type="GO" id="GO:0050909">
    <property type="term" value="P:sensory perception of taste"/>
    <property type="evidence" value="ECO:0007669"/>
    <property type="project" value="InterPro"/>
</dbReference>
<protein>
    <recommendedName>
        <fullName evidence="6">Gustatory receptor</fullName>
    </recommendedName>
</protein>
<organism evidence="7 8">
    <name type="scientific">Zophobas morio</name>
    <dbReference type="NCBI Taxonomy" id="2755281"/>
    <lineage>
        <taxon>Eukaryota</taxon>
        <taxon>Metazoa</taxon>
        <taxon>Ecdysozoa</taxon>
        <taxon>Arthropoda</taxon>
        <taxon>Hexapoda</taxon>
        <taxon>Insecta</taxon>
        <taxon>Pterygota</taxon>
        <taxon>Neoptera</taxon>
        <taxon>Endopterygota</taxon>
        <taxon>Coleoptera</taxon>
        <taxon>Polyphaga</taxon>
        <taxon>Cucujiformia</taxon>
        <taxon>Tenebrionidae</taxon>
        <taxon>Zophobas</taxon>
    </lineage>
</organism>
<dbReference type="EMBL" id="JALNTZ010003893">
    <property type="protein sequence ID" value="KAJ3615790.1"/>
    <property type="molecule type" value="Genomic_DNA"/>
</dbReference>